<proteinExistence type="predicted"/>
<feature type="transmembrane region" description="Helical" evidence="2">
    <location>
        <begin position="52"/>
        <end position="69"/>
    </location>
</feature>
<keyword evidence="2" id="KW-1133">Transmembrane helix</keyword>
<sequence>MALSENEQKMLDELEKQLFADDPKLARTFSSSSASSGDSEAAQKTTLNPRRIVLGCVGVLAGLALLVFAVSLPAVWLGVLAFLLMLGSAVFAITGDRARPATATVTDADRRKGRDAHPAGKGGSPQGLMKKFEDRWDKRQSGDR</sequence>
<keyword evidence="4" id="KW-1185">Reference proteome</keyword>
<feature type="region of interest" description="Disordered" evidence="1">
    <location>
        <begin position="100"/>
        <end position="144"/>
    </location>
</feature>
<reference evidence="3 4" key="1">
    <citation type="submission" date="2020-08" db="EMBL/GenBank/DDBJ databases">
        <title>Sequencing the genomes of 1000 actinobacteria strains.</title>
        <authorList>
            <person name="Klenk H.-P."/>
        </authorList>
    </citation>
    <scope>NUCLEOTIDE SEQUENCE [LARGE SCALE GENOMIC DNA]</scope>
    <source>
        <strain evidence="3 4">DSM 23040</strain>
    </source>
</reference>
<accession>A0A839QQ86</accession>
<evidence type="ECO:0000256" key="1">
    <source>
        <dbReference type="SAM" id="MobiDB-lite"/>
    </source>
</evidence>
<dbReference type="EMBL" id="JACHWP010000001">
    <property type="protein sequence ID" value="MBB3021828.1"/>
    <property type="molecule type" value="Genomic_DNA"/>
</dbReference>
<dbReference type="Pfam" id="PF11239">
    <property type="entry name" value="DUF3040"/>
    <property type="match status" value="1"/>
</dbReference>
<comment type="caution">
    <text evidence="3">The sequence shown here is derived from an EMBL/GenBank/DDBJ whole genome shotgun (WGS) entry which is preliminary data.</text>
</comment>
<protein>
    <recommendedName>
        <fullName evidence="5">DUF3040 domain-containing protein</fullName>
    </recommendedName>
</protein>
<dbReference type="Proteomes" id="UP000568050">
    <property type="component" value="Unassembled WGS sequence"/>
</dbReference>
<keyword evidence="2" id="KW-0812">Transmembrane</keyword>
<gene>
    <name evidence="3" type="ORF">FHX50_000076</name>
</gene>
<evidence type="ECO:0000256" key="2">
    <source>
        <dbReference type="SAM" id="Phobius"/>
    </source>
</evidence>
<dbReference type="InterPro" id="IPR021401">
    <property type="entry name" value="DUF3040"/>
</dbReference>
<organism evidence="3 4">
    <name type="scientific">Helcobacillus massiliensis</name>
    <dbReference type="NCBI Taxonomy" id="521392"/>
    <lineage>
        <taxon>Bacteria</taxon>
        <taxon>Bacillati</taxon>
        <taxon>Actinomycetota</taxon>
        <taxon>Actinomycetes</taxon>
        <taxon>Micrococcales</taxon>
        <taxon>Dermabacteraceae</taxon>
        <taxon>Helcobacillus</taxon>
    </lineage>
</organism>
<evidence type="ECO:0008006" key="5">
    <source>
        <dbReference type="Google" id="ProtNLM"/>
    </source>
</evidence>
<feature type="compositionally biased region" description="Basic and acidic residues" evidence="1">
    <location>
        <begin position="107"/>
        <end position="118"/>
    </location>
</feature>
<dbReference type="RefSeq" id="WP_183373505.1">
    <property type="nucleotide sequence ID" value="NZ_CBCSFZ010000077.1"/>
</dbReference>
<evidence type="ECO:0000313" key="4">
    <source>
        <dbReference type="Proteomes" id="UP000568050"/>
    </source>
</evidence>
<evidence type="ECO:0000313" key="3">
    <source>
        <dbReference type="EMBL" id="MBB3021828.1"/>
    </source>
</evidence>
<feature type="transmembrane region" description="Helical" evidence="2">
    <location>
        <begin position="75"/>
        <end position="93"/>
    </location>
</feature>
<name>A0A839QQ86_9MICO</name>
<feature type="compositionally biased region" description="Basic and acidic residues" evidence="1">
    <location>
        <begin position="130"/>
        <end position="144"/>
    </location>
</feature>
<keyword evidence="2" id="KW-0472">Membrane</keyword>
<dbReference type="AlphaFoldDB" id="A0A839QQ86"/>